<accession>X1ULW0</accession>
<proteinExistence type="predicted"/>
<sequence>MKARYSNNELLSEYVLEKLSKEKPIDEKIKKSIKVLTGKDFDVQGPIWGSFKNLQKLRNKIMHYKLEGLKELEAEQAAEVFPIKTNNGKTPSEVMKEGSYNNLFYQEVTINKAVEAYETAHEILEKLNSLYYGR</sequence>
<name>X1ULW0_9ZZZZ</name>
<reference evidence="1" key="1">
    <citation type="journal article" date="2014" name="Front. Microbiol.">
        <title>High frequency of phylogenetically diverse reductive dehalogenase-homologous genes in deep subseafloor sedimentary metagenomes.</title>
        <authorList>
            <person name="Kawai M."/>
            <person name="Futagami T."/>
            <person name="Toyoda A."/>
            <person name="Takaki Y."/>
            <person name="Nishi S."/>
            <person name="Hori S."/>
            <person name="Arai W."/>
            <person name="Tsubouchi T."/>
            <person name="Morono Y."/>
            <person name="Uchiyama I."/>
            <person name="Ito T."/>
            <person name="Fujiyama A."/>
            <person name="Inagaki F."/>
            <person name="Takami H."/>
        </authorList>
    </citation>
    <scope>NUCLEOTIDE SEQUENCE</scope>
    <source>
        <strain evidence="1">Expedition CK06-06</strain>
    </source>
</reference>
<gene>
    <name evidence="1" type="ORF">S12H4_35741</name>
</gene>
<protein>
    <submittedName>
        <fullName evidence="1">Uncharacterized protein</fullName>
    </submittedName>
</protein>
<evidence type="ECO:0000313" key="1">
    <source>
        <dbReference type="EMBL" id="GAJ00891.1"/>
    </source>
</evidence>
<dbReference type="EMBL" id="BARW01021250">
    <property type="protein sequence ID" value="GAJ00891.1"/>
    <property type="molecule type" value="Genomic_DNA"/>
</dbReference>
<dbReference type="AlphaFoldDB" id="X1ULW0"/>
<organism evidence="1">
    <name type="scientific">marine sediment metagenome</name>
    <dbReference type="NCBI Taxonomy" id="412755"/>
    <lineage>
        <taxon>unclassified sequences</taxon>
        <taxon>metagenomes</taxon>
        <taxon>ecological metagenomes</taxon>
    </lineage>
</organism>
<comment type="caution">
    <text evidence="1">The sequence shown here is derived from an EMBL/GenBank/DDBJ whole genome shotgun (WGS) entry which is preliminary data.</text>
</comment>